<evidence type="ECO:0000313" key="2">
    <source>
        <dbReference type="EMBL" id="SUB58290.1"/>
    </source>
</evidence>
<dbReference type="EMBL" id="UGTA01000001">
    <property type="protein sequence ID" value="SUB58290.1"/>
    <property type="molecule type" value="Genomic_DNA"/>
</dbReference>
<dbReference type="SMART" id="SM00342">
    <property type="entry name" value="HTH_ARAC"/>
    <property type="match status" value="1"/>
</dbReference>
<gene>
    <name evidence="2" type="primary">rhaR</name>
    <name evidence="2" type="ORF">NCTC12872_00249</name>
</gene>
<protein>
    <submittedName>
        <fullName evidence="2">L-rhamnose operon transcriptional activator rhaR</fullName>
    </submittedName>
</protein>
<dbReference type="Proteomes" id="UP000255417">
    <property type="component" value="Unassembled WGS sequence"/>
</dbReference>
<dbReference type="AlphaFoldDB" id="A0A379C7J8"/>
<sequence length="312" mass="36937">MFDFNDFLKLPPKKLVREEVFKREPNSPIIIEWWKDHPVYQLHKHIDFKEFAIVRQGFCIHYHRGMFDLLTLGDAAFIGNSTPHGYVFTHRMLLFNIVFNEEYLSNNLVHIKGLLSELKLLSKNESHLTISPQTLKQVLSISYTLDRECFQFDGFTFMSMLSSFIQISLMMLKDNNKRYYSYHNIADYSSTEIKLDALLNTIKLIRKNIKLPIKNIIELLNAQNCNDKTMQRYFKNYLYISIHQFILLQKLVLTMNYIVKYPNMSLTSIIEEAGYSNYKNFSRNVKGFFNLSPKEFYKNILEIDKLGKQLDT</sequence>
<dbReference type="OrthoDB" id="282744at2"/>
<reference evidence="2 3" key="1">
    <citation type="submission" date="2018-06" db="EMBL/GenBank/DDBJ databases">
        <authorList>
            <consortium name="Pathogen Informatics"/>
            <person name="Doyle S."/>
        </authorList>
    </citation>
    <scope>NUCLEOTIDE SEQUENCE [LARGE SCALE GENOMIC DNA]</scope>
    <source>
        <strain evidence="2 3">NCTC12872</strain>
    </source>
</reference>
<dbReference type="PROSITE" id="PS01124">
    <property type="entry name" value="HTH_ARAC_FAMILY_2"/>
    <property type="match status" value="1"/>
</dbReference>
<dbReference type="GO" id="GO:0043565">
    <property type="term" value="F:sequence-specific DNA binding"/>
    <property type="evidence" value="ECO:0007669"/>
    <property type="project" value="InterPro"/>
</dbReference>
<proteinExistence type="predicted"/>
<organism evidence="2 3">
    <name type="scientific">Phocoenobacter uteri</name>
    <dbReference type="NCBI Taxonomy" id="146806"/>
    <lineage>
        <taxon>Bacteria</taxon>
        <taxon>Pseudomonadati</taxon>
        <taxon>Pseudomonadota</taxon>
        <taxon>Gammaproteobacteria</taxon>
        <taxon>Pasteurellales</taxon>
        <taxon>Pasteurellaceae</taxon>
        <taxon>Phocoenobacter</taxon>
    </lineage>
</organism>
<accession>A0A379C7J8</accession>
<dbReference type="InterPro" id="IPR018060">
    <property type="entry name" value="HTH_AraC"/>
</dbReference>
<evidence type="ECO:0000259" key="1">
    <source>
        <dbReference type="PROSITE" id="PS01124"/>
    </source>
</evidence>
<dbReference type="Pfam" id="PF12833">
    <property type="entry name" value="HTH_18"/>
    <property type="match status" value="1"/>
</dbReference>
<feature type="domain" description="HTH araC/xylS-type" evidence="1">
    <location>
        <begin position="199"/>
        <end position="299"/>
    </location>
</feature>
<dbReference type="Gene3D" id="1.10.10.60">
    <property type="entry name" value="Homeodomain-like"/>
    <property type="match status" value="1"/>
</dbReference>
<evidence type="ECO:0000313" key="3">
    <source>
        <dbReference type="Proteomes" id="UP000255417"/>
    </source>
</evidence>
<name>A0A379C7J8_9PAST</name>
<dbReference type="RefSeq" id="WP_115314819.1">
    <property type="nucleotide sequence ID" value="NZ_LWIF01000001.1"/>
</dbReference>
<dbReference type="GO" id="GO:0003700">
    <property type="term" value="F:DNA-binding transcription factor activity"/>
    <property type="evidence" value="ECO:0007669"/>
    <property type="project" value="InterPro"/>
</dbReference>
<keyword evidence="3" id="KW-1185">Reference proteome</keyword>